<dbReference type="EMBL" id="HBNR01079384">
    <property type="protein sequence ID" value="CAE4656108.1"/>
    <property type="molecule type" value="Transcribed_RNA"/>
</dbReference>
<proteinExistence type="predicted"/>
<name>A0A7S4VX90_9DINO</name>
<organism evidence="2">
    <name type="scientific">Alexandrium monilatum</name>
    <dbReference type="NCBI Taxonomy" id="311494"/>
    <lineage>
        <taxon>Eukaryota</taxon>
        <taxon>Sar</taxon>
        <taxon>Alveolata</taxon>
        <taxon>Dinophyceae</taxon>
        <taxon>Gonyaulacales</taxon>
        <taxon>Pyrocystaceae</taxon>
        <taxon>Alexandrium</taxon>
    </lineage>
</organism>
<sequence>MFDECTLKPQVLSMRLLRGEVPEPLRDILAGREQPSLELPGPLADAVNRRAAGVETCRGRARQPAPAGVADRLGSGVGRARGERVEEAPWETLANLNVDGID</sequence>
<evidence type="ECO:0000256" key="1">
    <source>
        <dbReference type="SAM" id="MobiDB-lite"/>
    </source>
</evidence>
<reference evidence="2" key="1">
    <citation type="submission" date="2021-01" db="EMBL/GenBank/DDBJ databases">
        <authorList>
            <person name="Corre E."/>
            <person name="Pelletier E."/>
            <person name="Niang G."/>
            <person name="Scheremetjew M."/>
            <person name="Finn R."/>
            <person name="Kale V."/>
            <person name="Holt S."/>
            <person name="Cochrane G."/>
            <person name="Meng A."/>
            <person name="Brown T."/>
            <person name="Cohen L."/>
        </authorList>
    </citation>
    <scope>NUCLEOTIDE SEQUENCE</scope>
    <source>
        <strain evidence="2">CCMP3105</strain>
    </source>
</reference>
<gene>
    <name evidence="2" type="ORF">AMON00008_LOCUS56630</name>
</gene>
<evidence type="ECO:0000313" key="2">
    <source>
        <dbReference type="EMBL" id="CAE4656108.1"/>
    </source>
</evidence>
<feature type="region of interest" description="Disordered" evidence="1">
    <location>
        <begin position="57"/>
        <end position="83"/>
    </location>
</feature>
<dbReference type="AlphaFoldDB" id="A0A7S4VX90"/>
<accession>A0A7S4VX90</accession>
<protein>
    <submittedName>
        <fullName evidence="2">Uncharacterized protein</fullName>
    </submittedName>
</protein>